<sequence length="1026" mass="113557">MSIPEHTYGPTCVLHGESNRFIRRASAVSELPPKITARFFYSSALPIDDPLSPLPPPSSNPTPSKVAPLPFSHHDNAALEEAWQSLNKEISREHTRGFRCKDERFDPQKQDTKPADEEQVSSLAKEDGRGVDHLTKIVKDVKNKAISMARRDSAGAVNPKEGETSMLSHVEAAPSTPLAEPTVPSNELRFKADPHVMLCDDPEHVPFDSEMPVGSEELGTGDEFEDTPGGRHHRIFHRRTRSQRKQDRVEEKAAKKAIKRQLAEQAVYGSSPSGRDTTGTPFIRAPIPSRMSHSPAQGTHGYQSDSTDSASADEDPVPSSTIPAFPGFRSEDLEARKSESETQSRSDPKHHNFLSRQKKVKEIPKAYIPVGISRLHLVEMPDLLMKPIYWSPLHDVSSVVRGTWFYKETMLPVESDVANQLEEGYEYMKPWTQTYVDELNSCVEIGAEAELKICHQLWPTIEPTKQERRTSVANKFLEVGLVPSEADELARKHAAEGAACPENKAAGAILATEDAVSRLYPKSSVIYANARDAQVLRPSLLPSAARGRKPLASIRKGRPIGIPVVRGFDQKAWEKLHRSRKGSVTAKAQDGATANQSGTADLAELTRTCEACSAEDERPKVTDLVLVIHGIGQKLSERMESFHFTHAINAFRRSINIELESEAVKPWLRSDHGGIMVLPINWRSTLTFESVGPEAATKESGNADDQTNYFGLNDITPDTIPAVRNLISDVMLDIPYYLSDHKPKMIEAVIKEANRVYRLWCSHNPGFEDTGRVHLIAHSLGSVMALDILSQQPTHVPKQLNPKYKPKKAHDDIFEFDTKSLFLCGSPAGFFLLLNKASLLPRRGRNKPNTDGEDLGAGVGGEAGTYGCLAVDNLYNIIHYNDPIAYRVNACVDIDYAANLQPATVPSATSSWLQTIGSVFRRASTMAPPNPAGASSSFMEPLRERPAVTKLPSTIELETHNFSREEVAERKMFALNENGQVDWFLSSGGGPLEIQYLNMLGAHSSYWTLQDFKFGSGILRLDDRFV</sequence>
<feature type="region of interest" description="Disordered" evidence="1">
    <location>
        <begin position="98"/>
        <end position="126"/>
    </location>
</feature>
<comment type="caution">
    <text evidence="3">The sequence shown here is derived from an EMBL/GenBank/DDBJ whole genome shotgun (WGS) entry which is preliminary data.</text>
</comment>
<dbReference type="EMBL" id="VXIT01000016">
    <property type="protein sequence ID" value="KAA6407787.1"/>
    <property type="molecule type" value="Genomic_DNA"/>
</dbReference>
<feature type="region of interest" description="Disordered" evidence="1">
    <location>
        <begin position="152"/>
        <end position="183"/>
    </location>
</feature>
<dbReference type="GO" id="GO:0004620">
    <property type="term" value="F:phospholipase activity"/>
    <property type="evidence" value="ECO:0007669"/>
    <property type="project" value="TreeGrafter"/>
</dbReference>
<feature type="compositionally biased region" description="Polar residues" evidence="1">
    <location>
        <begin position="268"/>
        <end position="280"/>
    </location>
</feature>
<dbReference type="Pfam" id="PF02862">
    <property type="entry name" value="DDHD"/>
    <property type="match status" value="2"/>
</dbReference>
<dbReference type="PANTHER" id="PTHR23509:SF6">
    <property type="entry name" value="PHOSPHOLIPASE C1020.13C-RELATED"/>
    <property type="match status" value="1"/>
</dbReference>
<dbReference type="PROSITE" id="PS51043">
    <property type="entry name" value="DDHD"/>
    <property type="match status" value="1"/>
</dbReference>
<dbReference type="InterPro" id="IPR058055">
    <property type="entry name" value="PA-PLA1"/>
</dbReference>
<reference evidence="3 4" key="1">
    <citation type="submission" date="2019-09" db="EMBL/GenBank/DDBJ databases">
        <title>The hologenome of the rock-dwelling lichen Lasallia pustulata.</title>
        <authorList>
            <person name="Greshake Tzovaras B."/>
            <person name="Segers F."/>
            <person name="Bicker A."/>
            <person name="Dal Grande F."/>
            <person name="Otte J."/>
            <person name="Hankeln T."/>
            <person name="Schmitt I."/>
            <person name="Ebersberger I."/>
        </authorList>
    </citation>
    <scope>NUCLEOTIDE SEQUENCE [LARGE SCALE GENOMIC DNA]</scope>
    <source>
        <strain evidence="3">A1-1</strain>
    </source>
</reference>
<dbReference type="GO" id="GO:0046872">
    <property type="term" value="F:metal ion binding"/>
    <property type="evidence" value="ECO:0007669"/>
    <property type="project" value="InterPro"/>
</dbReference>
<dbReference type="InterPro" id="IPR029058">
    <property type="entry name" value="AB_hydrolase_fold"/>
</dbReference>
<evidence type="ECO:0000313" key="4">
    <source>
        <dbReference type="Proteomes" id="UP000324767"/>
    </source>
</evidence>
<feature type="domain" description="DDHD" evidence="2">
    <location>
        <begin position="814"/>
        <end position="1022"/>
    </location>
</feature>
<accession>A0A5M8PEK7</accession>
<feature type="compositionally biased region" description="Basic residues" evidence="1">
    <location>
        <begin position="230"/>
        <end position="243"/>
    </location>
</feature>
<dbReference type="GO" id="GO:0005737">
    <property type="term" value="C:cytoplasm"/>
    <property type="evidence" value="ECO:0007669"/>
    <property type="project" value="TreeGrafter"/>
</dbReference>
<organism evidence="3 4">
    <name type="scientific">Lasallia pustulata</name>
    <dbReference type="NCBI Taxonomy" id="136370"/>
    <lineage>
        <taxon>Eukaryota</taxon>
        <taxon>Fungi</taxon>
        <taxon>Dikarya</taxon>
        <taxon>Ascomycota</taxon>
        <taxon>Pezizomycotina</taxon>
        <taxon>Lecanoromycetes</taxon>
        <taxon>OSLEUM clade</taxon>
        <taxon>Umbilicariomycetidae</taxon>
        <taxon>Umbilicariales</taxon>
        <taxon>Umbilicariaceae</taxon>
        <taxon>Lasallia</taxon>
    </lineage>
</organism>
<dbReference type="InterPro" id="IPR004177">
    <property type="entry name" value="DDHD_dom"/>
</dbReference>
<dbReference type="AlphaFoldDB" id="A0A5M8PEK7"/>
<dbReference type="PANTHER" id="PTHR23509">
    <property type="entry name" value="PA-PL1 PHOSPHOLIPASE FAMILY"/>
    <property type="match status" value="1"/>
</dbReference>
<protein>
    <recommendedName>
        <fullName evidence="2">DDHD domain-containing protein</fullName>
    </recommendedName>
</protein>
<name>A0A5M8PEK7_9LECA</name>
<feature type="compositionally biased region" description="Basic and acidic residues" evidence="1">
    <location>
        <begin position="329"/>
        <end position="350"/>
    </location>
</feature>
<evidence type="ECO:0000259" key="2">
    <source>
        <dbReference type="PROSITE" id="PS51043"/>
    </source>
</evidence>
<evidence type="ECO:0000313" key="3">
    <source>
        <dbReference type="EMBL" id="KAA6407787.1"/>
    </source>
</evidence>
<feature type="compositionally biased region" description="Polar residues" evidence="1">
    <location>
        <begin position="291"/>
        <end position="303"/>
    </location>
</feature>
<dbReference type="SUPFAM" id="SSF53474">
    <property type="entry name" value="alpha/beta-Hydrolases"/>
    <property type="match status" value="1"/>
</dbReference>
<feature type="compositionally biased region" description="Basic and acidic residues" evidence="1">
    <location>
        <begin position="244"/>
        <end position="254"/>
    </location>
</feature>
<dbReference type="OrthoDB" id="69269at2759"/>
<gene>
    <name evidence="3" type="ORF">FRX48_08625</name>
</gene>
<proteinExistence type="predicted"/>
<feature type="compositionally biased region" description="Basic and acidic residues" evidence="1">
    <location>
        <begin position="98"/>
        <end position="116"/>
    </location>
</feature>
<feature type="region of interest" description="Disordered" evidence="1">
    <location>
        <begin position="208"/>
        <end position="356"/>
    </location>
</feature>
<dbReference type="SMART" id="SM01127">
    <property type="entry name" value="DDHD"/>
    <property type="match status" value="1"/>
</dbReference>
<dbReference type="Proteomes" id="UP000324767">
    <property type="component" value="Unassembled WGS sequence"/>
</dbReference>
<evidence type="ECO:0000256" key="1">
    <source>
        <dbReference type="SAM" id="MobiDB-lite"/>
    </source>
</evidence>